<dbReference type="GO" id="GO:0006508">
    <property type="term" value="P:proteolysis"/>
    <property type="evidence" value="ECO:0007669"/>
    <property type="project" value="UniProtKB-KW"/>
</dbReference>
<reference evidence="13" key="1">
    <citation type="submission" date="2020-05" db="EMBL/GenBank/DDBJ databases">
        <authorList>
            <person name="Chiriac C."/>
            <person name="Salcher M."/>
            <person name="Ghai R."/>
            <person name="Kavagutti S V."/>
        </authorList>
    </citation>
    <scope>NUCLEOTIDE SEQUENCE</scope>
</reference>
<accession>A0A6J6U976</accession>
<feature type="domain" description="Aminopeptidase N-like N-terminal" evidence="12">
    <location>
        <begin position="34"/>
        <end position="193"/>
    </location>
</feature>
<evidence type="ECO:0000256" key="1">
    <source>
        <dbReference type="ARBA" id="ARBA00001947"/>
    </source>
</evidence>
<keyword evidence="7" id="KW-0862">Zinc</keyword>
<evidence type="ECO:0000256" key="8">
    <source>
        <dbReference type="ARBA" id="ARBA00023049"/>
    </source>
</evidence>
<dbReference type="InterPro" id="IPR050344">
    <property type="entry name" value="Peptidase_M1_aminopeptidases"/>
</dbReference>
<evidence type="ECO:0000256" key="6">
    <source>
        <dbReference type="ARBA" id="ARBA00022801"/>
    </source>
</evidence>
<dbReference type="AlphaFoldDB" id="A0A6J6U976"/>
<dbReference type="Gene3D" id="2.60.40.1730">
    <property type="entry name" value="tricorn interacting facor f3 domain"/>
    <property type="match status" value="1"/>
</dbReference>
<evidence type="ECO:0000256" key="4">
    <source>
        <dbReference type="ARBA" id="ARBA00022670"/>
    </source>
</evidence>
<evidence type="ECO:0000256" key="7">
    <source>
        <dbReference type="ARBA" id="ARBA00022833"/>
    </source>
</evidence>
<dbReference type="InterPro" id="IPR014782">
    <property type="entry name" value="Peptidase_M1_dom"/>
</dbReference>
<comment type="similarity">
    <text evidence="2">Belongs to the peptidase M1 family.</text>
</comment>
<comment type="cofactor">
    <cofactor evidence="1">
        <name>Zn(2+)</name>
        <dbReference type="ChEBI" id="CHEBI:29105"/>
    </cofactor>
</comment>
<dbReference type="SUPFAM" id="SSF63737">
    <property type="entry name" value="Leukotriene A4 hydrolase N-terminal domain"/>
    <property type="match status" value="1"/>
</dbReference>
<gene>
    <name evidence="13" type="ORF">UFOPK2761_02235</name>
</gene>
<feature type="region of interest" description="Disordered" evidence="9">
    <location>
        <begin position="1"/>
        <end position="21"/>
    </location>
</feature>
<dbReference type="EMBL" id="CAEZYQ010000018">
    <property type="protein sequence ID" value="CAB4754939.1"/>
    <property type="molecule type" value="Genomic_DNA"/>
</dbReference>
<evidence type="ECO:0000256" key="3">
    <source>
        <dbReference type="ARBA" id="ARBA00022438"/>
    </source>
</evidence>
<keyword evidence="4" id="KW-0645">Protease</keyword>
<evidence type="ECO:0000259" key="10">
    <source>
        <dbReference type="Pfam" id="PF01433"/>
    </source>
</evidence>
<keyword evidence="6" id="KW-0378">Hydrolase</keyword>
<dbReference type="InterPro" id="IPR012778">
    <property type="entry name" value="Pept_M1_aminopeptidase"/>
</dbReference>
<evidence type="ECO:0000313" key="13">
    <source>
        <dbReference type="EMBL" id="CAB4754939.1"/>
    </source>
</evidence>
<dbReference type="PRINTS" id="PR00756">
    <property type="entry name" value="ALADIPTASE"/>
</dbReference>
<dbReference type="NCBIfam" id="TIGR02412">
    <property type="entry name" value="pepN_strep_liv"/>
    <property type="match status" value="1"/>
</dbReference>
<dbReference type="PANTHER" id="PTHR11533:SF174">
    <property type="entry name" value="PUROMYCIN-SENSITIVE AMINOPEPTIDASE-RELATED"/>
    <property type="match status" value="1"/>
</dbReference>
<dbReference type="Pfam" id="PF01433">
    <property type="entry name" value="Peptidase_M1"/>
    <property type="match status" value="1"/>
</dbReference>
<dbReference type="SUPFAM" id="SSF55486">
    <property type="entry name" value="Metalloproteases ('zincins'), catalytic domain"/>
    <property type="match status" value="1"/>
</dbReference>
<dbReference type="GO" id="GO:0005615">
    <property type="term" value="C:extracellular space"/>
    <property type="evidence" value="ECO:0007669"/>
    <property type="project" value="TreeGrafter"/>
</dbReference>
<name>A0A6J6U976_9ZZZZ</name>
<evidence type="ECO:0000256" key="5">
    <source>
        <dbReference type="ARBA" id="ARBA00022723"/>
    </source>
</evidence>
<dbReference type="Pfam" id="PF11838">
    <property type="entry name" value="ERAP1_C"/>
    <property type="match status" value="1"/>
</dbReference>
<dbReference type="PANTHER" id="PTHR11533">
    <property type="entry name" value="PROTEASE M1 ZINC METALLOPROTEASE"/>
    <property type="match status" value="1"/>
</dbReference>
<evidence type="ECO:0000259" key="11">
    <source>
        <dbReference type="Pfam" id="PF11838"/>
    </source>
</evidence>
<dbReference type="InterPro" id="IPR027268">
    <property type="entry name" value="Peptidase_M4/M1_CTD_sf"/>
</dbReference>
<dbReference type="InterPro" id="IPR001930">
    <property type="entry name" value="Peptidase_M1"/>
</dbReference>
<keyword evidence="5" id="KW-0479">Metal-binding</keyword>
<evidence type="ECO:0000259" key="12">
    <source>
        <dbReference type="Pfam" id="PF17900"/>
    </source>
</evidence>
<evidence type="ECO:0000256" key="2">
    <source>
        <dbReference type="ARBA" id="ARBA00010136"/>
    </source>
</evidence>
<dbReference type="Gene3D" id="1.10.390.10">
    <property type="entry name" value="Neutral Protease Domain 2"/>
    <property type="match status" value="1"/>
</dbReference>
<dbReference type="InterPro" id="IPR024571">
    <property type="entry name" value="ERAP1-like_C_dom"/>
</dbReference>
<dbReference type="GO" id="GO:0016020">
    <property type="term" value="C:membrane"/>
    <property type="evidence" value="ECO:0007669"/>
    <property type="project" value="TreeGrafter"/>
</dbReference>
<dbReference type="InterPro" id="IPR042097">
    <property type="entry name" value="Aminopeptidase_N-like_N_sf"/>
</dbReference>
<keyword evidence="3" id="KW-0031">Aminopeptidase</keyword>
<dbReference type="GO" id="GO:0043171">
    <property type="term" value="P:peptide catabolic process"/>
    <property type="evidence" value="ECO:0007669"/>
    <property type="project" value="TreeGrafter"/>
</dbReference>
<feature type="domain" description="ERAP1-like C-terminal" evidence="11">
    <location>
        <begin position="535"/>
        <end position="784"/>
    </location>
</feature>
<organism evidence="13">
    <name type="scientific">freshwater metagenome</name>
    <dbReference type="NCBI Taxonomy" id="449393"/>
    <lineage>
        <taxon>unclassified sequences</taxon>
        <taxon>metagenomes</taxon>
        <taxon>ecological metagenomes</taxon>
    </lineage>
</organism>
<dbReference type="GO" id="GO:0005737">
    <property type="term" value="C:cytoplasm"/>
    <property type="evidence" value="ECO:0007669"/>
    <property type="project" value="TreeGrafter"/>
</dbReference>
<dbReference type="GO" id="GO:0070006">
    <property type="term" value="F:metalloaminopeptidase activity"/>
    <property type="evidence" value="ECO:0007669"/>
    <property type="project" value="TreeGrafter"/>
</dbReference>
<proteinExistence type="inferred from homology"/>
<dbReference type="GO" id="GO:0008270">
    <property type="term" value="F:zinc ion binding"/>
    <property type="evidence" value="ECO:0007669"/>
    <property type="project" value="InterPro"/>
</dbReference>
<dbReference type="CDD" id="cd09602">
    <property type="entry name" value="M1_APN"/>
    <property type="match status" value="1"/>
</dbReference>
<dbReference type="InterPro" id="IPR045357">
    <property type="entry name" value="Aminopeptidase_N-like_N"/>
</dbReference>
<keyword evidence="8" id="KW-0482">Metalloprotease</keyword>
<feature type="domain" description="Peptidase M1 membrane alanine aminopeptidase" evidence="10">
    <location>
        <begin position="236"/>
        <end position="446"/>
    </location>
</feature>
<dbReference type="GO" id="GO:0042277">
    <property type="term" value="F:peptide binding"/>
    <property type="evidence" value="ECO:0007669"/>
    <property type="project" value="TreeGrafter"/>
</dbReference>
<sequence length="836" mass="91449">MPTSEDSPATPTPPVRGLQRSEAQQRAALLRVEEYDVTLDLASSEETFSSLTRITLDSQAGETFLDLKPTAVRSIHLDGAPLDVDALRAGRLPLSLTEGRHELVVDAVMPFRNDGEGLHRSVDPADGRHYVYGMSFMDAAPSIFACFDQPDLKAPYTFHVRAPEDWVVIGNAPATNPEPGVWELERSQPLSTYFVTLVAGPYHLVGDEHDGIALGLSARQSIAADLERDADELFTMTKQCFDEMHRLFDIRYPFGDYHQAFVPEFNAGAMENPGCVTFRDPLVFTSKVTRAVRIQRATTVAHEMAHQWFGNITTPLWWDDLWLNESFAEYMGVRVTADVTEYDDAWVQNSFARRQWGLVADQRPSTHPVAGNGEEDALAALQNFDGISYAKGSSILKQLAARLGDDVFLAGVRDHLTRHRFGNATMHDLFDSWTRAGAGGFEKFSSDWLVTAGPDRMRLDRAAGELVRTPPADHPADRSHALRLATAPAGSDWAATPVEVAGERTPVEVPTGQAVLIDPWEDAWAVCEPDELTLALLPGLVATTTDPMVRAGAWNSVRSGFHHAEVAPDAVVDLAEAWLPVETQDSGLTYTVPWLLRSAVPLAGDPAEAAARLHRVALSAARAHEPGSTLQLGTVQATVATAADPALLRGWLLGRDLPDGLEPDLELRWRIWVRLAVLGETDREELDAALAAEPTAVSRVEHTRAVASMPTVEAKEFALERFTGAVSVPNYELEAAGTGMWRESQRALLEPYVERYAHGLAAAAAAHSGWVQADVAEDFFPTCMVGDEAMALLAPLRTDERLPAPVRRRLVDAVDELERRNAVAARYPSLAAEGRA</sequence>
<protein>
    <submittedName>
        <fullName evidence="13">Unannotated protein</fullName>
    </submittedName>
</protein>
<dbReference type="Pfam" id="PF17900">
    <property type="entry name" value="Peptidase_M1_N"/>
    <property type="match status" value="1"/>
</dbReference>
<evidence type="ECO:0000256" key="9">
    <source>
        <dbReference type="SAM" id="MobiDB-lite"/>
    </source>
</evidence>